<name>A0A370XBZ9_9GAMM</name>
<accession>A0A370XBZ9</accession>
<keyword evidence="1" id="KW-0472">Membrane</keyword>
<dbReference type="SUPFAM" id="SSF54523">
    <property type="entry name" value="Pili subunits"/>
    <property type="match status" value="1"/>
</dbReference>
<sequence>MDTAWLRAECVRPRSTRSEGGPFARPTWTPYSAELRGRAPPDRHGCWCSPLGGGLWSPSPMRPQQHGFTLIELLLVLAIIAALAVAAFIIYPRVQAGRAAQNEADILSAFQASMKGLFTTGDYSKATTAVTAGANMWPQAMWNSPTAPTSVSNEWGGAVTVGPSTAAGATSATTPATYFTVTYAAVPYDVCQKLLPDLIANWGRVAVGTTVVQDTISATTTQYDPSAVATACGSSAQASAGGVTLTLTSN</sequence>
<dbReference type="InterPro" id="IPR045584">
    <property type="entry name" value="Pilin-like"/>
</dbReference>
<keyword evidence="1" id="KW-1133">Transmembrane helix</keyword>
<dbReference type="Gene3D" id="3.30.1690.10">
    <property type="entry name" value="TcpA-like pilin"/>
    <property type="match status" value="1"/>
</dbReference>
<gene>
    <name evidence="3" type="ORF">DWU99_01225</name>
</gene>
<evidence type="ECO:0000256" key="1">
    <source>
        <dbReference type="SAM" id="Phobius"/>
    </source>
</evidence>
<evidence type="ECO:0000313" key="3">
    <source>
        <dbReference type="EMBL" id="RDS85929.1"/>
    </source>
</evidence>
<feature type="domain" description="Type 4 secretion system PilS N-terminal" evidence="2">
    <location>
        <begin position="101"/>
        <end position="249"/>
    </location>
</feature>
<dbReference type="InterPro" id="IPR014911">
    <property type="entry name" value="PilS_N"/>
</dbReference>
<evidence type="ECO:0000313" key="4">
    <source>
        <dbReference type="Proteomes" id="UP000255334"/>
    </source>
</evidence>
<evidence type="ECO:0000259" key="2">
    <source>
        <dbReference type="Pfam" id="PF08805"/>
    </source>
</evidence>
<keyword evidence="4" id="KW-1185">Reference proteome</keyword>
<dbReference type="NCBIfam" id="TIGR02532">
    <property type="entry name" value="IV_pilin_GFxxxE"/>
    <property type="match status" value="1"/>
</dbReference>
<dbReference type="PROSITE" id="PS00409">
    <property type="entry name" value="PROKAR_NTER_METHYL"/>
    <property type="match status" value="1"/>
</dbReference>
<reference evidence="3 4" key="1">
    <citation type="submission" date="2018-07" db="EMBL/GenBank/DDBJ databases">
        <title>Dyella monticola sp. nov. and Dyella psychrodurans sp. nov. isolated from monsoon evergreen broad-leaved forest soil of Dinghu Mountain, China.</title>
        <authorList>
            <person name="Gao Z."/>
            <person name="Qiu L."/>
        </authorList>
    </citation>
    <scope>NUCLEOTIDE SEQUENCE [LARGE SCALE GENOMIC DNA]</scope>
    <source>
        <strain evidence="3 4">4MSK11</strain>
    </source>
</reference>
<organism evidence="3 4">
    <name type="scientific">Dyella psychrodurans</name>
    <dbReference type="NCBI Taxonomy" id="1927960"/>
    <lineage>
        <taxon>Bacteria</taxon>
        <taxon>Pseudomonadati</taxon>
        <taxon>Pseudomonadota</taxon>
        <taxon>Gammaproteobacteria</taxon>
        <taxon>Lysobacterales</taxon>
        <taxon>Rhodanobacteraceae</taxon>
        <taxon>Dyella</taxon>
    </lineage>
</organism>
<feature type="transmembrane region" description="Helical" evidence="1">
    <location>
        <begin position="68"/>
        <end position="91"/>
    </location>
</feature>
<proteinExistence type="predicted"/>
<dbReference type="Proteomes" id="UP000255334">
    <property type="component" value="Unassembled WGS sequence"/>
</dbReference>
<dbReference type="InterPro" id="IPR012902">
    <property type="entry name" value="N_methyl_site"/>
</dbReference>
<comment type="caution">
    <text evidence="3">The sequence shown here is derived from an EMBL/GenBank/DDBJ whole genome shotgun (WGS) entry which is preliminary data.</text>
</comment>
<dbReference type="Pfam" id="PF07963">
    <property type="entry name" value="N_methyl"/>
    <property type="match status" value="1"/>
</dbReference>
<protein>
    <submittedName>
        <fullName evidence="3">Prepilin-type N-terminal cleavage/methylation domain-containing protein</fullName>
    </submittedName>
</protein>
<keyword evidence="1" id="KW-0812">Transmembrane</keyword>
<dbReference type="EMBL" id="QRBF01000001">
    <property type="protein sequence ID" value="RDS85929.1"/>
    <property type="molecule type" value="Genomic_DNA"/>
</dbReference>
<dbReference type="AlphaFoldDB" id="A0A370XBZ9"/>
<dbReference type="Pfam" id="PF08805">
    <property type="entry name" value="PilS"/>
    <property type="match status" value="1"/>
</dbReference>